<dbReference type="InterPro" id="IPR051064">
    <property type="entry name" value="SEC14/CRAL-TRIO_domain"/>
</dbReference>
<dbReference type="EMBL" id="JBGBPQ010000008">
    <property type="protein sequence ID" value="KAL1520631.1"/>
    <property type="molecule type" value="Genomic_DNA"/>
</dbReference>
<reference evidence="2 3" key="1">
    <citation type="journal article" date="2024" name="Science">
        <title>Giant polyketide synthase enzymes in the biosynthesis of giant marine polyether toxins.</title>
        <authorList>
            <person name="Fallon T.R."/>
            <person name="Shende V.V."/>
            <person name="Wierzbicki I.H."/>
            <person name="Pendleton A.L."/>
            <person name="Watervoot N.F."/>
            <person name="Auber R.P."/>
            <person name="Gonzalez D.J."/>
            <person name="Wisecaver J.H."/>
            <person name="Moore B.S."/>
        </authorList>
    </citation>
    <scope>NUCLEOTIDE SEQUENCE [LARGE SCALE GENOMIC DNA]</scope>
    <source>
        <strain evidence="2 3">12B1</strain>
    </source>
</reference>
<keyword evidence="3" id="KW-1185">Reference proteome</keyword>
<gene>
    <name evidence="2" type="ORF">AB1Y20_022205</name>
</gene>
<proteinExistence type="predicted"/>
<dbReference type="Pfam" id="PF00650">
    <property type="entry name" value="CRAL_TRIO"/>
    <property type="match status" value="1"/>
</dbReference>
<evidence type="ECO:0000259" key="1">
    <source>
        <dbReference type="PROSITE" id="PS50191"/>
    </source>
</evidence>
<name>A0AB34JGN9_PRYPA</name>
<dbReference type="PANTHER" id="PTHR23324:SF83">
    <property type="entry name" value="SEC14-LIKE PROTEIN 2"/>
    <property type="match status" value="1"/>
</dbReference>
<evidence type="ECO:0000313" key="3">
    <source>
        <dbReference type="Proteomes" id="UP001515480"/>
    </source>
</evidence>
<accession>A0AB34JGN9</accession>
<dbReference type="CDD" id="cd00170">
    <property type="entry name" value="SEC14"/>
    <property type="match status" value="1"/>
</dbReference>
<dbReference type="PANTHER" id="PTHR23324">
    <property type="entry name" value="SEC14 RELATED PROTEIN"/>
    <property type="match status" value="1"/>
</dbReference>
<dbReference type="GO" id="GO:0005737">
    <property type="term" value="C:cytoplasm"/>
    <property type="evidence" value="ECO:0007669"/>
    <property type="project" value="TreeGrafter"/>
</dbReference>
<dbReference type="Gene3D" id="3.40.525.10">
    <property type="entry name" value="CRAL-TRIO lipid binding domain"/>
    <property type="match status" value="1"/>
</dbReference>
<comment type="caution">
    <text evidence="2">The sequence shown here is derived from an EMBL/GenBank/DDBJ whole genome shotgun (WGS) entry which is preliminary data.</text>
</comment>
<organism evidence="2 3">
    <name type="scientific">Prymnesium parvum</name>
    <name type="common">Toxic golden alga</name>
    <dbReference type="NCBI Taxonomy" id="97485"/>
    <lineage>
        <taxon>Eukaryota</taxon>
        <taxon>Haptista</taxon>
        <taxon>Haptophyta</taxon>
        <taxon>Prymnesiophyceae</taxon>
        <taxon>Prymnesiales</taxon>
        <taxon>Prymnesiaceae</taxon>
        <taxon>Prymnesium</taxon>
    </lineage>
</organism>
<dbReference type="InterPro" id="IPR036865">
    <property type="entry name" value="CRAL-TRIO_dom_sf"/>
</dbReference>
<dbReference type="AlphaFoldDB" id="A0AB34JGN9"/>
<dbReference type="PROSITE" id="PS50191">
    <property type="entry name" value="CRAL_TRIO"/>
    <property type="match status" value="1"/>
</dbReference>
<sequence length="278" mass="31496">MGGVQWADPRFAPAVDSVRAACNVSHRDDDAIIGMMLDRFGWDQQKVVEMYQQSVARRAQMGMNAIREDIQTNGLTLEQFPHHHEVGRVIPIFASTSLERPAVSAGAEKSVVVDGKTVVAGDVIGCYEMRYGQGESTDQTTVTPQQFTKYMLYVTQWRWLQCEAYIQRHGRLGFWSMIHDLSCPYSFFTLWGRARSIFTSYMNPVEESCAGLFPPMVQKILIINVPSLFGPIWSVISPFLPQHHKDRIVLLTTSNSTEAEVSKYMPSEHMPPHLKPQK</sequence>
<dbReference type="InterPro" id="IPR001251">
    <property type="entry name" value="CRAL-TRIO_dom"/>
</dbReference>
<feature type="domain" description="CRAL-TRIO" evidence="1">
    <location>
        <begin position="127"/>
        <end position="278"/>
    </location>
</feature>
<protein>
    <recommendedName>
        <fullName evidence="1">CRAL-TRIO domain-containing protein</fullName>
    </recommendedName>
</protein>
<evidence type="ECO:0000313" key="2">
    <source>
        <dbReference type="EMBL" id="KAL1520631.1"/>
    </source>
</evidence>
<dbReference type="SUPFAM" id="SSF52087">
    <property type="entry name" value="CRAL/TRIO domain"/>
    <property type="match status" value="1"/>
</dbReference>
<dbReference type="Proteomes" id="UP001515480">
    <property type="component" value="Unassembled WGS sequence"/>
</dbReference>